<dbReference type="EMBL" id="JADKBR010000028">
    <property type="protein sequence ID" value="MBK8892441.1"/>
    <property type="molecule type" value="Genomic_DNA"/>
</dbReference>
<evidence type="ECO:0000313" key="1">
    <source>
        <dbReference type="EMBL" id="MBK8892441.1"/>
    </source>
</evidence>
<dbReference type="AlphaFoldDB" id="A0A9D7LRG8"/>
<proteinExistence type="predicted"/>
<comment type="caution">
    <text evidence="1">The sequence shown here is derived from an EMBL/GenBank/DDBJ whole genome shotgun (WGS) entry which is preliminary data.</text>
</comment>
<accession>A0A9D7LRG8</accession>
<protein>
    <submittedName>
        <fullName evidence="1">Uncharacterized protein</fullName>
    </submittedName>
</protein>
<gene>
    <name evidence="1" type="ORF">IPN75_19835</name>
</gene>
<reference evidence="1" key="1">
    <citation type="submission" date="2020-10" db="EMBL/GenBank/DDBJ databases">
        <title>Connecting structure to function with the recovery of over 1000 high-quality activated sludge metagenome-assembled genomes encoding full-length rRNA genes using long-read sequencing.</title>
        <authorList>
            <person name="Singleton C.M."/>
            <person name="Petriglieri F."/>
            <person name="Kristensen J.M."/>
            <person name="Kirkegaard R.H."/>
            <person name="Michaelsen T.Y."/>
            <person name="Andersen M.H."/>
            <person name="Karst S.M."/>
            <person name="Dueholm M.S."/>
            <person name="Nielsen P.H."/>
            <person name="Albertsen M."/>
        </authorList>
    </citation>
    <scope>NUCLEOTIDE SEQUENCE</scope>
    <source>
        <strain evidence="1">OdNE_18-Q3-R46-58_BAT3C.305</strain>
    </source>
</reference>
<organism evidence="1 2">
    <name type="scientific">Candidatus Dechloromonas phosphorivorans</name>
    <dbReference type="NCBI Taxonomy" id="2899244"/>
    <lineage>
        <taxon>Bacteria</taxon>
        <taxon>Pseudomonadati</taxon>
        <taxon>Pseudomonadota</taxon>
        <taxon>Betaproteobacteria</taxon>
        <taxon>Rhodocyclales</taxon>
        <taxon>Azonexaceae</taxon>
        <taxon>Dechloromonas</taxon>
    </lineage>
</organism>
<dbReference type="Proteomes" id="UP000808146">
    <property type="component" value="Unassembled WGS sequence"/>
</dbReference>
<sequence>MTAGLGTAAQQPRSSDLMAVVREAEAIFPVLEWAVAGVQIWPLMRIRWFFSEWARHYVASGESRGEADLRNGYARLCLLGQELLEQGRGVFANKQRLQGNGDKVVFLSDGLSFARLGGFWIERFCDPLIGAARRHGYSPEFWSPLELTSQPLASPIESLRGDILFATLSGVARAKLLKHTFRLPGRDALVEWMKNKGGGTGTFQLSKIISDASRLRSVADMYRRRIAAIRPKAAFIVSYYSLEGMAFVLACRESGVPVVDIQHGVQGELHPAYVSWHLPTGSPVLDLLPDYFWLWSESESVMINRWCHGTAHQTIAGGNPWVSVWRKGSAWPGVEDALERARNLRQMAAGRTIVLVTLQYGLAPQEQLVPLRELVEHAEGKLVFWVRLHPLMLERREEVRGWFAYSPVMLDEPSDLPLHALLPVVDVHLTHSSSAVIEAEECAIPSVLTSAFGAELFPDQLMRGSAVFEAGAARPLSETLLKMSRTKVQALGAVPDIEDQFARFMDVLATAGKGGGCASDC</sequence>
<evidence type="ECO:0000313" key="2">
    <source>
        <dbReference type="Proteomes" id="UP000808146"/>
    </source>
</evidence>
<name>A0A9D7LRG8_9RHOO</name>
<dbReference type="SUPFAM" id="SSF53756">
    <property type="entry name" value="UDP-Glycosyltransferase/glycogen phosphorylase"/>
    <property type="match status" value="1"/>
</dbReference>